<dbReference type="PANTHER" id="PTHR40036">
    <property type="entry name" value="MACROCIN O-METHYLTRANSFERASE"/>
    <property type="match status" value="1"/>
</dbReference>
<dbReference type="EMBL" id="MN740730">
    <property type="protein sequence ID" value="QHS81164.1"/>
    <property type="molecule type" value="Genomic_DNA"/>
</dbReference>
<organism evidence="1">
    <name type="scientific">viral metagenome</name>
    <dbReference type="NCBI Taxonomy" id="1070528"/>
    <lineage>
        <taxon>unclassified sequences</taxon>
        <taxon>metagenomes</taxon>
        <taxon>organismal metagenomes</taxon>
    </lineage>
</organism>
<protein>
    <recommendedName>
        <fullName evidence="2">Methyltransferase</fullName>
    </recommendedName>
</protein>
<reference evidence="1" key="1">
    <citation type="journal article" date="2020" name="Nature">
        <title>Giant virus diversity and host interactions through global metagenomics.</title>
        <authorList>
            <person name="Schulz F."/>
            <person name="Roux S."/>
            <person name="Paez-Espino D."/>
            <person name="Jungbluth S."/>
            <person name="Walsh D.A."/>
            <person name="Denef V.J."/>
            <person name="McMahon K.D."/>
            <person name="Konstantinidis K.T."/>
            <person name="Eloe-Fadrosh E.A."/>
            <person name="Kyrpides N.C."/>
            <person name="Woyke T."/>
        </authorList>
    </citation>
    <scope>NUCLEOTIDE SEQUENCE</scope>
    <source>
        <strain evidence="1">GVMAG-S-1101161-73</strain>
    </source>
</reference>
<sequence length="209" mass="24515">MDGVDAIKYILNNNIEGAIIECGVEAGNFEYLWINELMKHNAVRDIYLYDTFGGLVKPTEYDYTCKDATLYKMDSNQVYNTWKNFIINENINKWCYVPLEKVKNRLNSTGYPQDKLHYIVGDVMETLKDKANIPEKIAILRLDTDWYESSKYELEQMYDNVVSGGVIIFDDYYHWDGQRRATDDFFNKLCINYEFVNIGNHKTSAIIKK</sequence>
<dbReference type="Pfam" id="PF05711">
    <property type="entry name" value="TylF"/>
    <property type="match status" value="1"/>
</dbReference>
<dbReference type="AlphaFoldDB" id="A0A6C0AMY6"/>
<dbReference type="InterPro" id="IPR029063">
    <property type="entry name" value="SAM-dependent_MTases_sf"/>
</dbReference>
<dbReference type="Gene3D" id="3.40.50.150">
    <property type="entry name" value="Vaccinia Virus protein VP39"/>
    <property type="match status" value="1"/>
</dbReference>
<proteinExistence type="predicted"/>
<evidence type="ECO:0008006" key="2">
    <source>
        <dbReference type="Google" id="ProtNLM"/>
    </source>
</evidence>
<dbReference type="InterPro" id="IPR008884">
    <property type="entry name" value="TylF_MeTrfase"/>
</dbReference>
<accession>A0A6C0AMY6</accession>
<dbReference type="PANTHER" id="PTHR40036:SF1">
    <property type="entry name" value="MACROCIN O-METHYLTRANSFERASE"/>
    <property type="match status" value="1"/>
</dbReference>
<name>A0A6C0AMY6_9ZZZZ</name>
<evidence type="ECO:0000313" key="1">
    <source>
        <dbReference type="EMBL" id="QHS81164.1"/>
    </source>
</evidence>